<dbReference type="GO" id="GO:0051209">
    <property type="term" value="P:release of sequestered calcium ion into cytosol"/>
    <property type="evidence" value="ECO:0007669"/>
    <property type="project" value="TreeGrafter"/>
</dbReference>
<keyword evidence="8" id="KW-1185">Reference proteome</keyword>
<dbReference type="GO" id="GO:0048015">
    <property type="term" value="P:phosphatidylinositol-mediated signaling"/>
    <property type="evidence" value="ECO:0007669"/>
    <property type="project" value="TreeGrafter"/>
</dbReference>
<name>A0A4Z2DML2_SCHJA</name>
<feature type="compositionally biased region" description="Basic and acidic residues" evidence="5">
    <location>
        <begin position="1137"/>
        <end position="1149"/>
    </location>
</feature>
<dbReference type="EMBL" id="SKCS01000087">
    <property type="protein sequence ID" value="TNN17753.1"/>
    <property type="molecule type" value="Genomic_DNA"/>
</dbReference>
<keyword evidence="2" id="KW-0378">Hydrolase</keyword>
<evidence type="ECO:0000313" key="8">
    <source>
        <dbReference type="Proteomes" id="UP000311919"/>
    </source>
</evidence>
<feature type="compositionally biased region" description="Polar residues" evidence="5">
    <location>
        <begin position="1096"/>
        <end position="1105"/>
    </location>
</feature>
<feature type="compositionally biased region" description="Polar residues" evidence="5">
    <location>
        <begin position="733"/>
        <end position="750"/>
    </location>
</feature>
<dbReference type="PROSITE" id="PS50007">
    <property type="entry name" value="PIPLC_X_DOMAIN"/>
    <property type="match status" value="1"/>
</dbReference>
<evidence type="ECO:0000256" key="2">
    <source>
        <dbReference type="ARBA" id="ARBA00022801"/>
    </source>
</evidence>
<feature type="region of interest" description="Disordered" evidence="5">
    <location>
        <begin position="644"/>
        <end position="665"/>
    </location>
</feature>
<dbReference type="EC" id="3.1.4.11" evidence="1"/>
<feature type="compositionally biased region" description="Low complexity" evidence="5">
    <location>
        <begin position="644"/>
        <end position="657"/>
    </location>
</feature>
<feature type="compositionally biased region" description="Basic residues" evidence="5">
    <location>
        <begin position="1084"/>
        <end position="1095"/>
    </location>
</feature>
<dbReference type="GO" id="GO:0004435">
    <property type="term" value="F:phosphatidylinositol-4,5-bisphosphate phospholipase C activity"/>
    <property type="evidence" value="ECO:0007669"/>
    <property type="project" value="UniProtKB-EC"/>
</dbReference>
<evidence type="ECO:0000256" key="3">
    <source>
        <dbReference type="ARBA" id="ARBA00022963"/>
    </source>
</evidence>
<dbReference type="PANTHER" id="PTHR10336">
    <property type="entry name" value="PHOSPHOINOSITIDE-SPECIFIC PHOSPHOLIPASE C FAMILY PROTEIN"/>
    <property type="match status" value="1"/>
</dbReference>
<dbReference type="InterPro" id="IPR017946">
    <property type="entry name" value="PLC-like_Pdiesterase_TIM-brl"/>
</dbReference>
<sequence>MVWQKVFVQIDLWGFFMYWNSTEQQVITTLDLMYIEDIEMCTDNYNLFQSMETSFLRLQISSDGLFESGKSMAYGQFQKRKHNQSSIILLLVKNDTATLKSWKDTLLQLVFTHYTIRIDLAPLELLWKQWTHLIIAYSSLSTWRKAKQLTYDRCSTIPNCCILAAFGLEGNTLPTNKTYLSEFSSSSTDIDCCSDSDKIEAIPLENFTFDVFFNLFTHTWLRDDISDLFSAYTKSKGYMNCHELNSFLQNSISFFKNPNVTTENPRNNKTTERHKTIRHIKYLHIERSQNSSTPVKVKSFHKIHSSKSQNNSCFKRSRSCYTTNETYLLHNRDQHDNKLSKEDIINVTGNYFSATSSPLHQDISKITDEKGIFPSAIINYEEFRNIVRRYETNQYAANKCLLTNEGFYRLLLSSTYRELCVNCRAPSTTTKQDSRSSLTVVESNNISLGATQHPLAHYYIKSAYLTHKICKEDADSHIPHVNQAIYVDTVTPAQLCSQTTCSVQSNKILRSIRQALFLGIRALILDCHHLSRLVGTETSISNELIIVPSKANNVPTCFTEITSQDSFSLMRSILHKKYPYASLKSVLQVLKENIFLISEYPFILIINLYGLSQEQQCRLANLLQEYLGQWMMVTPLPKYTNNLNSNNSTENKNNRTNFKPVNTRHLPSPEMLKNKILLSIRLVQRSRSLSDDQSKELVTNLSQDYFSPNTLLKNANVTTPLTVFVTNPEGEQKSASQDIASTNSSNQISPPTGHKVINKSGIPEDLNMNRYFTKSCEIYANKIADRNATFTNQNEVSYLHPRLARLVVLPTPDFPPDACVALHYQYLLLNFTSNAKESDDKHDSESIILRKPQLKTRSEDFKNDISSFRNTSLMDTQNIRETDQESNRQLEEGELLTSLFNLITTRKSQLKHEDRKKRLLKRLTDEVYGNKTSRKRWLSHGNSIQPTEKMCTKVQPNKLNSQDDKIATKQGKGWFRNRKSASPTNPVEYNVHSKETLLSATVRYARRLSNASETKFNLSANTSKQNTVSHNVVMNSSNYDKHSRRVSTQINCDEGQQSTDVCEDDEQEYSDDLMKTSSVPFKRDLKHNKSPKFQRLKQTIDLNNHTSRRRSRKSTDSGQKRSPNSSCGHCSCSSGSRSEKGSPVHETDQRQTGQTKLGYFRDGIQKLRNKFASGKEKSFEKYLPSHQLASIGKSRNSCSESEMGIKSNDSMSSTSVSTSSSTVETSLSSNTESCESRSITDDSISSSSLENKVSKLKNIDSPMKTILKKSLYKRLSNVRHSISSLTNALFHQDKTSNRTILQKQSTIESQESALPFTKDYWGDCLKWFIGPRITNISSDDLICLLSKKQMTKSLARYNKERLTCVFLSDEQKSWDFHQLFHSAGCQLIPYELDVSQVTFDLDKSVSVRQQFMKFNQMDKLQNEYSLSENGYTLKPALLRIPTINRSHRKLITGYKHRKLLQKYGPTSNELKNQLTNYLRCACCYDPLDNSSELELISKIPDRVTNIDMSISSFDETNFYLPWNYTLQLINFMKIHSMHPIRILTTNQNTMGTQSHQHKIMMSHKLPKRYRRAANVKITATKRQRHASASRATATSNIVGFEDLQSMPTKTNAFNLIYVEHQSEESIDAKNGDNNFQERYQLNLIKRGNSENITIEAEIKAPLFKYSHLTIDLSNRFLQVPEEHNKIRYCLYSSNPNFSTDRTVFNQYALRKSEALSKSSYALFSMFNEKEKIPMFSSFSSMPRSNSELILDTLSTSKVIFSRIHLPESICIRVKAEIHREKCESDVKSHGNSDSILASCIINSNSPLNKTLTGFQHFRLQLTDQNKTRILPQEVKDDITEFNHSAFHQHLKDTIGLLIFCKVSMNTYVPYSLGDLIEILSKKYDTHLGNTPRRKITDQQCNTNRSKSYLYLNRQQSINESSTTKQPIIRSNSFTYKECNKNLKRSVI</sequence>
<dbReference type="InterPro" id="IPR011992">
    <property type="entry name" value="EF-hand-dom_pair"/>
</dbReference>
<feature type="region of interest" description="Disordered" evidence="5">
    <location>
        <begin position="1190"/>
        <end position="1242"/>
    </location>
</feature>
<feature type="region of interest" description="Disordered" evidence="5">
    <location>
        <begin position="1036"/>
        <end position="1161"/>
    </location>
</feature>
<protein>
    <recommendedName>
        <fullName evidence="1">phosphoinositide phospholipase C</fullName>
        <ecNumber evidence="1">3.1.4.11</ecNumber>
    </recommendedName>
</protein>
<dbReference type="PANTHER" id="PTHR10336:SF36">
    <property type="entry name" value="1-PHOSPHATIDYLINOSITOL 4,5-BISPHOSPHATE PHOSPHODIESTERASE BETA-4"/>
    <property type="match status" value="1"/>
</dbReference>
<feature type="compositionally biased region" description="Low complexity" evidence="5">
    <location>
        <begin position="1207"/>
        <end position="1233"/>
    </location>
</feature>
<comment type="caution">
    <text evidence="7">The sequence shown here is derived from an EMBL/GenBank/DDBJ whole genome shotgun (WGS) entry which is preliminary data.</text>
</comment>
<dbReference type="OrthoDB" id="6255341at2759"/>
<feature type="compositionally biased region" description="Polar residues" evidence="5">
    <location>
        <begin position="1046"/>
        <end position="1060"/>
    </location>
</feature>
<dbReference type="InterPro" id="IPR000909">
    <property type="entry name" value="PLipase_C_PInositol-sp_X_dom"/>
</dbReference>
<dbReference type="Proteomes" id="UP000311919">
    <property type="component" value="Unassembled WGS sequence"/>
</dbReference>
<dbReference type="Pfam" id="PF00388">
    <property type="entry name" value="PI-PLC-X"/>
    <property type="match status" value="1"/>
</dbReference>
<evidence type="ECO:0000256" key="4">
    <source>
        <dbReference type="ARBA" id="ARBA00023098"/>
    </source>
</evidence>
<keyword evidence="3" id="KW-0442">Lipid degradation</keyword>
<dbReference type="SUPFAM" id="SSF47473">
    <property type="entry name" value="EF-hand"/>
    <property type="match status" value="1"/>
</dbReference>
<dbReference type="GO" id="GO:0046488">
    <property type="term" value="P:phosphatidylinositol metabolic process"/>
    <property type="evidence" value="ECO:0007669"/>
    <property type="project" value="TreeGrafter"/>
</dbReference>
<dbReference type="Gene3D" id="3.20.20.190">
    <property type="entry name" value="Phosphatidylinositol (PI) phosphodiesterase"/>
    <property type="match status" value="1"/>
</dbReference>
<gene>
    <name evidence="7" type="ORF">EWB00_010824</name>
</gene>
<dbReference type="InterPro" id="IPR001192">
    <property type="entry name" value="PI-PLC_fam"/>
</dbReference>
<feature type="compositionally biased region" description="Acidic residues" evidence="5">
    <location>
        <begin position="1061"/>
        <end position="1071"/>
    </location>
</feature>
<keyword evidence="4" id="KW-0443">Lipid metabolism</keyword>
<evidence type="ECO:0000259" key="6">
    <source>
        <dbReference type="Pfam" id="PF00388"/>
    </source>
</evidence>
<feature type="compositionally biased region" description="Low complexity" evidence="5">
    <location>
        <begin position="1122"/>
        <end position="1136"/>
    </location>
</feature>
<dbReference type="SUPFAM" id="SSF51695">
    <property type="entry name" value="PLC-like phosphodiesterases"/>
    <property type="match status" value="1"/>
</dbReference>
<accession>A0A4Z2DML2</accession>
<reference evidence="7 8" key="1">
    <citation type="submission" date="2019-03" db="EMBL/GenBank/DDBJ databases">
        <title>An improved genome assembly of the fluke Schistosoma japonicum.</title>
        <authorList>
            <person name="Hu W."/>
            <person name="Luo F."/>
            <person name="Yin M."/>
            <person name="Mo X."/>
            <person name="Sun C."/>
            <person name="Wu Q."/>
            <person name="Zhu B."/>
            <person name="Xiang M."/>
            <person name="Wang J."/>
            <person name="Wang Y."/>
            <person name="Zhang T."/>
            <person name="Xu B."/>
            <person name="Zheng H."/>
            <person name="Feng Z."/>
        </authorList>
    </citation>
    <scope>NUCLEOTIDE SEQUENCE [LARGE SCALE GENOMIC DNA]</scope>
    <source>
        <strain evidence="7">HuSjv2</strain>
        <tissue evidence="7">Worms</tissue>
    </source>
</reference>
<dbReference type="GO" id="GO:0016042">
    <property type="term" value="P:lipid catabolic process"/>
    <property type="evidence" value="ECO:0007669"/>
    <property type="project" value="UniProtKB-KW"/>
</dbReference>
<evidence type="ECO:0000256" key="5">
    <source>
        <dbReference type="SAM" id="MobiDB-lite"/>
    </source>
</evidence>
<dbReference type="STRING" id="6182.A0A4Z2DML2"/>
<evidence type="ECO:0000256" key="1">
    <source>
        <dbReference type="ARBA" id="ARBA00012368"/>
    </source>
</evidence>
<organism evidence="7 8">
    <name type="scientific">Schistosoma japonicum</name>
    <name type="common">Blood fluke</name>
    <dbReference type="NCBI Taxonomy" id="6182"/>
    <lineage>
        <taxon>Eukaryota</taxon>
        <taxon>Metazoa</taxon>
        <taxon>Spiralia</taxon>
        <taxon>Lophotrochozoa</taxon>
        <taxon>Platyhelminthes</taxon>
        <taxon>Trematoda</taxon>
        <taxon>Digenea</taxon>
        <taxon>Strigeidida</taxon>
        <taxon>Schistosomatoidea</taxon>
        <taxon>Schistosomatidae</taxon>
        <taxon>Schistosoma</taxon>
    </lineage>
</organism>
<feature type="region of interest" description="Disordered" evidence="5">
    <location>
        <begin position="730"/>
        <end position="760"/>
    </location>
</feature>
<feature type="domain" description="Phosphatidylinositol-specific phospholipase C X" evidence="6">
    <location>
        <begin position="543"/>
        <end position="680"/>
    </location>
</feature>
<proteinExistence type="predicted"/>
<evidence type="ECO:0000313" key="7">
    <source>
        <dbReference type="EMBL" id="TNN17753.1"/>
    </source>
</evidence>